<name>A0A1E5GUK9_9ENTE</name>
<dbReference type="RefSeq" id="WP_069634803.1">
    <property type="nucleotide sequence ID" value="NZ_JXKZ01000015.1"/>
</dbReference>
<dbReference type="PATRIC" id="fig|903983.4.peg.896"/>
<sequence>MNKGSNILMKKLESEGYNFFTGVPCSLLKETFSFLEKEEKEYYPAIREDSALGLASGAVLAGKKAAVFMQNSGLGYSLNVLTSFNLIYDVPLLIVMSWRGYGNDAVEHNIIGDKITSILDSVNIPYFILDEENLSSLTEQIEKWHTKNKTFVILVKDQY</sequence>
<dbReference type="PANTHER" id="PTHR42818:SF1">
    <property type="entry name" value="SULFOPYRUVATE DECARBOXYLASE"/>
    <property type="match status" value="1"/>
</dbReference>
<evidence type="ECO:0000259" key="3">
    <source>
        <dbReference type="Pfam" id="PF02776"/>
    </source>
</evidence>
<keyword evidence="1" id="KW-0210">Decarboxylase</keyword>
<dbReference type="GO" id="GO:0030976">
    <property type="term" value="F:thiamine pyrophosphate binding"/>
    <property type="evidence" value="ECO:0007669"/>
    <property type="project" value="InterPro"/>
</dbReference>
<proteinExistence type="predicted"/>
<dbReference type="AlphaFoldDB" id="A0A1E5GUK9"/>
<dbReference type="InterPro" id="IPR029061">
    <property type="entry name" value="THDP-binding"/>
</dbReference>
<feature type="domain" description="Thiamine pyrophosphate enzyme N-terminal TPP-binding" evidence="3">
    <location>
        <begin position="3"/>
        <end position="102"/>
    </location>
</feature>
<gene>
    <name evidence="4" type="ORF">BCR23_05525</name>
</gene>
<keyword evidence="2" id="KW-0456">Lyase</keyword>
<evidence type="ECO:0000256" key="2">
    <source>
        <dbReference type="ARBA" id="ARBA00023239"/>
    </source>
</evidence>
<dbReference type="Pfam" id="PF02776">
    <property type="entry name" value="TPP_enzyme_N"/>
    <property type="match status" value="1"/>
</dbReference>
<organism evidence="4 5">
    <name type="scientific">Enterococcus quebecensis</name>
    <dbReference type="NCBI Taxonomy" id="903983"/>
    <lineage>
        <taxon>Bacteria</taxon>
        <taxon>Bacillati</taxon>
        <taxon>Bacillota</taxon>
        <taxon>Bacilli</taxon>
        <taxon>Lactobacillales</taxon>
        <taxon>Enterococcaceae</taxon>
        <taxon>Enterococcus</taxon>
    </lineage>
</organism>
<dbReference type="SUPFAM" id="SSF52518">
    <property type="entry name" value="Thiamin diphosphate-binding fold (THDP-binding)"/>
    <property type="match status" value="1"/>
</dbReference>
<dbReference type="Proteomes" id="UP000094764">
    <property type="component" value="Unassembled WGS sequence"/>
</dbReference>
<reference evidence="5" key="1">
    <citation type="submission" date="2016-09" db="EMBL/GenBank/DDBJ databases">
        <authorList>
            <person name="Gulvik C.A."/>
        </authorList>
    </citation>
    <scope>NUCLEOTIDE SEQUENCE [LARGE SCALE GENOMIC DNA]</scope>
    <source>
        <strain evidence="5">LMG 26306</strain>
    </source>
</reference>
<protein>
    <recommendedName>
        <fullName evidence="3">Thiamine pyrophosphate enzyme N-terminal TPP-binding domain-containing protein</fullName>
    </recommendedName>
</protein>
<dbReference type="PANTHER" id="PTHR42818">
    <property type="entry name" value="SULFOPYRUVATE DECARBOXYLASE SUBUNIT ALPHA"/>
    <property type="match status" value="1"/>
</dbReference>
<dbReference type="EMBL" id="MIKB01000013">
    <property type="protein sequence ID" value="OEG16349.1"/>
    <property type="molecule type" value="Genomic_DNA"/>
</dbReference>
<dbReference type="Gene3D" id="3.40.50.970">
    <property type="match status" value="1"/>
</dbReference>
<dbReference type="InterPro" id="IPR051818">
    <property type="entry name" value="TPP_dependent_decarboxylase"/>
</dbReference>
<evidence type="ECO:0000313" key="4">
    <source>
        <dbReference type="EMBL" id="OEG16349.1"/>
    </source>
</evidence>
<evidence type="ECO:0000256" key="1">
    <source>
        <dbReference type="ARBA" id="ARBA00022793"/>
    </source>
</evidence>
<keyword evidence="5" id="KW-1185">Reference proteome</keyword>
<evidence type="ECO:0000313" key="5">
    <source>
        <dbReference type="Proteomes" id="UP000094764"/>
    </source>
</evidence>
<accession>A0A1E5GUK9</accession>
<dbReference type="STRING" id="903983.BCR23_05525"/>
<dbReference type="InterPro" id="IPR012001">
    <property type="entry name" value="Thiamin_PyroP_enz_TPP-bd_dom"/>
</dbReference>
<dbReference type="GO" id="GO:0016831">
    <property type="term" value="F:carboxy-lyase activity"/>
    <property type="evidence" value="ECO:0007669"/>
    <property type="project" value="UniProtKB-KW"/>
</dbReference>
<comment type="caution">
    <text evidence="4">The sequence shown here is derived from an EMBL/GenBank/DDBJ whole genome shotgun (WGS) entry which is preliminary data.</text>
</comment>
<dbReference type="OrthoDB" id="9785953at2"/>